<dbReference type="Proteomes" id="UP000241764">
    <property type="component" value="Unassembled WGS sequence"/>
</dbReference>
<sequence>MKITKLNTACVLEESGKTKCKVTHNPKNHLRFLERIVPPLKNVTASLSRPEGQGNTVMFHTGFTADWKPATGNEKPRKSLEIHNVARFVSKK</sequence>
<protein>
    <submittedName>
        <fullName evidence="1">Uncharacterized protein</fullName>
    </submittedName>
</protein>
<comment type="caution">
    <text evidence="1">The sequence shown here is derived from an EMBL/GenBank/DDBJ whole genome shotgun (WGS) entry which is preliminary data.</text>
</comment>
<dbReference type="RefSeq" id="WP_106665047.1">
    <property type="nucleotide sequence ID" value="NZ_PGGM01000007.1"/>
</dbReference>
<name>A0A2P7B9D5_9HYPH</name>
<gene>
    <name evidence="1" type="ORF">CU103_16025</name>
</gene>
<organism evidence="1 2">
    <name type="scientific">Phyllobacterium sophorae</name>
    <dbReference type="NCBI Taxonomy" id="1520277"/>
    <lineage>
        <taxon>Bacteria</taxon>
        <taxon>Pseudomonadati</taxon>
        <taxon>Pseudomonadota</taxon>
        <taxon>Alphaproteobacteria</taxon>
        <taxon>Hyphomicrobiales</taxon>
        <taxon>Phyllobacteriaceae</taxon>
        <taxon>Phyllobacterium</taxon>
    </lineage>
</organism>
<evidence type="ECO:0000313" key="2">
    <source>
        <dbReference type="Proteomes" id="UP000241764"/>
    </source>
</evidence>
<dbReference type="AlphaFoldDB" id="A0A2P7B9D5"/>
<proteinExistence type="predicted"/>
<reference evidence="2" key="1">
    <citation type="submission" date="2017-11" db="EMBL/GenBank/DDBJ databases">
        <authorList>
            <person name="Kuznetsova I."/>
            <person name="Sazanova A."/>
            <person name="Chirak E."/>
            <person name="Safronova V."/>
            <person name="Willems A."/>
        </authorList>
    </citation>
    <scope>NUCLEOTIDE SEQUENCE [LARGE SCALE GENOMIC DNA]</scope>
    <source>
        <strain evidence="2">CCBAU 03422</strain>
    </source>
</reference>
<dbReference type="EMBL" id="PGGM01000007">
    <property type="protein sequence ID" value="PSH63073.1"/>
    <property type="molecule type" value="Genomic_DNA"/>
</dbReference>
<accession>A0A2P7B9D5</accession>
<evidence type="ECO:0000313" key="1">
    <source>
        <dbReference type="EMBL" id="PSH63073.1"/>
    </source>
</evidence>
<keyword evidence="2" id="KW-1185">Reference proteome</keyword>